<feature type="domain" description="Clr5" evidence="2">
    <location>
        <begin position="78"/>
        <end position="128"/>
    </location>
</feature>
<evidence type="ECO:0000256" key="1">
    <source>
        <dbReference type="SAM" id="MobiDB-lite"/>
    </source>
</evidence>
<evidence type="ECO:0000313" key="4">
    <source>
        <dbReference type="Proteomes" id="UP000664132"/>
    </source>
</evidence>
<dbReference type="EMBL" id="JAFJYH010000190">
    <property type="protein sequence ID" value="KAG4416317.1"/>
    <property type="molecule type" value="Genomic_DNA"/>
</dbReference>
<feature type="region of interest" description="Disordered" evidence="1">
    <location>
        <begin position="1093"/>
        <end position="1117"/>
    </location>
</feature>
<comment type="caution">
    <text evidence="3">The sequence shown here is derived from an EMBL/GenBank/DDBJ whole genome shotgun (WGS) entry which is preliminary data.</text>
</comment>
<feature type="region of interest" description="Disordered" evidence="1">
    <location>
        <begin position="181"/>
        <end position="205"/>
    </location>
</feature>
<name>A0A8H7TAX7_9HELO</name>
<feature type="compositionally biased region" description="Acidic residues" evidence="1">
    <location>
        <begin position="1093"/>
        <end position="1105"/>
    </location>
</feature>
<dbReference type="PANTHER" id="PTHR38788">
    <property type="entry name" value="CLR5 DOMAIN-CONTAINING PROTEIN"/>
    <property type="match status" value="1"/>
</dbReference>
<reference evidence="3" key="1">
    <citation type="submission" date="2021-02" db="EMBL/GenBank/DDBJ databases">
        <title>Genome sequence Cadophora malorum strain M34.</title>
        <authorList>
            <person name="Stefanovic E."/>
            <person name="Vu D."/>
            <person name="Scully C."/>
            <person name="Dijksterhuis J."/>
            <person name="Roader J."/>
            <person name="Houbraken J."/>
        </authorList>
    </citation>
    <scope>NUCLEOTIDE SEQUENCE</scope>
    <source>
        <strain evidence="3">M34</strain>
    </source>
</reference>
<sequence>MEGLSTLEKNGKLKALSVDLLAPEICPECYLSSILDVVGLCTSCATSRASKNDDIPPPDSVLPHATASPPQVSPRMHPKDWDEHKDLIMKSYMENTLGEIRQVLYQEHNFDVTEKQIKERMRKWKVTKPIKRDVWEAIVRKERLRSQVGKRSIIVVRGRHVSEAKLERYVKDHPKIAVEGLGDESDVVSRGTGHDEKQSPPSKGGIAVDQCIEEDFLDFPDFPDWDLRSINSFDGFCDSALGSSLHSVMSSSDLQGLPRTAQEEILIIITSDLELRGLFEEAASRIDKSRFVRNVRRLFVVFHQDLGETMADRREVDALKIIQRHPQWLAGRLFDICNPDSGTKTEIMAAYLNQQIDKRPMLESYLDAVGAELNQVYHSKPQAVDASSEEDLESQNGQELTNYAKFPNLERMKNFLVAGTPFQNLKLNTAQWIRPGHIIQPKRAAAEDPALMRAGQILPSSPSPESSPPKSSAISNSTGYTVPDTDSEVSDDDSDLSYDPDLVGEASEDRMSAPIVYFDKLRSLEQEVFENSGFAAHRHNDSFSKTDDDRFIFDRKSKGSPSADIDAQFTLALVISVGSGMLLRLLECYDTMKRIEKSLIGLQEAGYCKAQISILVQDGNREGVARLIQIEIEAIFNLGTALEALLKNVIGNTLVHQQREFVDAEIGAQDDQIGLTSSCLKILSDMGLSPHLLLNECSTVVWECTFQCLDLAVISYSGAHIQRFDLDHMEAGMNLFAVPRRYDYHDQILRDLATSSISNIITMRRRKFQCLDTFLKGAEPWVFHQDFCNLGSQRLCLSTTINALSDIWGPAWNIVRDSEPGRIQQVDVGSGTIVAWPVTEQPGSFNIEVCPGEIFCHWMSLSDWNMVHIDEHQVHLKRNYFLESDTLLIGATPDSGLVINETCIPSAERLLGIKSRMNQQGALRHPNTVRDRRYIDSHAVQVQGSAMGFLATSGTVTYKRQKGQNMKEALVERWRHGRRNPMDLEAFSGVEISLCTRNARRRRLLHVLGSSTMHNYLRGISFTWISEAVEYGYSKALRSPKHFRLFWKSLTPDQLENVGDAISICLDALEETGIDSDSRELRALWIESFDTQGDSDGELDDESNEDQSPVQPPSIDITQTRPNFFEEWIVTLFKSEHTWTGFLGDSEECLTMAILSTACLDFDHADFGRRCSTMYTSTRVSKLFKGYPVLQTSLQINTELLSKSKLKPEFVSNDQTTVWNAKDLKEGTTFCLGDHGTLKVLTAASLTCPTITEWTGVKSEIAREVKNVAFNEKLLSRPKEKHHREHIRGKWAEKPLPVLIMSKSNKIAFSKE</sequence>
<protein>
    <recommendedName>
        <fullName evidence="2">Clr5 domain-containing protein</fullName>
    </recommendedName>
</protein>
<feature type="compositionally biased region" description="Low complexity" evidence="1">
    <location>
        <begin position="468"/>
        <end position="477"/>
    </location>
</feature>
<dbReference type="OrthoDB" id="428577at2759"/>
<keyword evidence="4" id="KW-1185">Reference proteome</keyword>
<evidence type="ECO:0000313" key="3">
    <source>
        <dbReference type="EMBL" id="KAG4416317.1"/>
    </source>
</evidence>
<dbReference type="InterPro" id="IPR025676">
    <property type="entry name" value="Clr5_dom"/>
</dbReference>
<proteinExistence type="predicted"/>
<feature type="region of interest" description="Disordered" evidence="1">
    <location>
        <begin position="455"/>
        <end position="503"/>
    </location>
</feature>
<feature type="region of interest" description="Disordered" evidence="1">
    <location>
        <begin position="48"/>
        <end position="78"/>
    </location>
</feature>
<dbReference type="PANTHER" id="PTHR38788:SF3">
    <property type="entry name" value="CLR5 DOMAIN-CONTAINING PROTEIN"/>
    <property type="match status" value="1"/>
</dbReference>
<gene>
    <name evidence="3" type="ORF">IFR04_010536</name>
</gene>
<dbReference type="Proteomes" id="UP000664132">
    <property type="component" value="Unassembled WGS sequence"/>
</dbReference>
<dbReference type="Pfam" id="PF14420">
    <property type="entry name" value="Clr5"/>
    <property type="match status" value="1"/>
</dbReference>
<feature type="compositionally biased region" description="Acidic residues" evidence="1">
    <location>
        <begin position="485"/>
        <end position="498"/>
    </location>
</feature>
<accession>A0A8H7TAX7</accession>
<organism evidence="3 4">
    <name type="scientific">Cadophora malorum</name>
    <dbReference type="NCBI Taxonomy" id="108018"/>
    <lineage>
        <taxon>Eukaryota</taxon>
        <taxon>Fungi</taxon>
        <taxon>Dikarya</taxon>
        <taxon>Ascomycota</taxon>
        <taxon>Pezizomycotina</taxon>
        <taxon>Leotiomycetes</taxon>
        <taxon>Helotiales</taxon>
        <taxon>Ploettnerulaceae</taxon>
        <taxon>Cadophora</taxon>
    </lineage>
</organism>
<evidence type="ECO:0000259" key="2">
    <source>
        <dbReference type="Pfam" id="PF14420"/>
    </source>
</evidence>